<proteinExistence type="predicted"/>
<dbReference type="Pfam" id="PF10112">
    <property type="entry name" value="Halogen_Hydrol"/>
    <property type="match status" value="1"/>
</dbReference>
<evidence type="ECO:0000256" key="1">
    <source>
        <dbReference type="SAM" id="MobiDB-lite"/>
    </source>
</evidence>
<dbReference type="EMBL" id="JAAITS010000045">
    <property type="protein sequence ID" value="NSG86620.1"/>
    <property type="molecule type" value="Genomic_DNA"/>
</dbReference>
<evidence type="ECO:0000313" key="4">
    <source>
        <dbReference type="Proteomes" id="UP001644719"/>
    </source>
</evidence>
<sequence length="487" mass="54381">MGYNEFDELGDKIQSIIDSAVNEKNYQKLSQSINQALNKAIDNGSDALRDALNNTVGSGKYTNYRSGSSYDYRENRSWDFQKDGKKNRSTGDGHGTGYQGYAGAKGNDSRNGNFQRNGTGRQDTNHQNTELALYLPTNGIKVKGILKTVFGGILTGVFGILTLIVGGVAILKGGGFWVGAGVLAAITASGGTLLGQGCSSLTSLSRRNKYIKALGTHTYCNFQQLAQAVGKPVKFVKRDIKRMISKGWFLQGHVDKQETCLITSNETFDQYVSTQTQLEEREHQQAEERARQEAALRQQAEEKERQKFNQHEQADARACVEAERDAAERIRLSPEVRQVLDKGNDFLDKIHRSNDAIPGEEISRKISRMELIIAKIFERAKAHPEIIPDLNRLMDYYLPMTVKLLNAYEEMDSQPVQGENITSSKKEIEETIDTLNVAFEKLLDSIFEDTAMDVSSDISVLNTVLAQEGLTEDELTRMRKEAEKNRL</sequence>
<accession>A0ABX2HBC9</accession>
<feature type="region of interest" description="Disordered" evidence="1">
    <location>
        <begin position="279"/>
        <end position="315"/>
    </location>
</feature>
<evidence type="ECO:0008006" key="5">
    <source>
        <dbReference type="Google" id="ProtNLM"/>
    </source>
</evidence>
<gene>
    <name evidence="3" type="ORF">G5B17_14665</name>
</gene>
<name>A0ABX2HBC9_9FIRM</name>
<feature type="transmembrane region" description="Helical" evidence="2">
    <location>
        <begin position="176"/>
        <end position="202"/>
    </location>
</feature>
<keyword evidence="2" id="KW-1133">Transmembrane helix</keyword>
<evidence type="ECO:0000256" key="2">
    <source>
        <dbReference type="SAM" id="Phobius"/>
    </source>
</evidence>
<dbReference type="RefSeq" id="WP_173770117.1">
    <property type="nucleotide sequence ID" value="NZ_JAAITS010000045.1"/>
</dbReference>
<keyword evidence="2" id="KW-0812">Transmembrane</keyword>
<keyword evidence="4" id="KW-1185">Reference proteome</keyword>
<evidence type="ECO:0000313" key="3">
    <source>
        <dbReference type="EMBL" id="NSG86620.1"/>
    </source>
</evidence>
<feature type="transmembrane region" description="Helical" evidence="2">
    <location>
        <begin position="149"/>
        <end position="170"/>
    </location>
</feature>
<dbReference type="Proteomes" id="UP001644719">
    <property type="component" value="Unassembled WGS sequence"/>
</dbReference>
<feature type="compositionally biased region" description="Basic and acidic residues" evidence="1">
    <location>
        <begin position="81"/>
        <end position="91"/>
    </location>
</feature>
<reference evidence="3 4" key="1">
    <citation type="journal article" date="2020" name="Cell Host Microbe">
        <title>Functional and Genomic Variation between Human-Derived Isolates of Lachnospiraceae Reveals Inter- and Intra-Species Diversity.</title>
        <authorList>
            <person name="Sorbara M.T."/>
            <person name="Littmann E.R."/>
            <person name="Fontana E."/>
            <person name="Moody T.U."/>
            <person name="Kohout C.E."/>
            <person name="Gjonbalaj M."/>
            <person name="Eaton V."/>
            <person name="Seok R."/>
            <person name="Leiner I.M."/>
            <person name="Pamer E.G."/>
        </authorList>
    </citation>
    <scope>NUCLEOTIDE SEQUENCE [LARGE SCALE GENOMIC DNA]</scope>
    <source>
        <strain evidence="3 4">MSK.17.74</strain>
    </source>
</reference>
<feature type="compositionally biased region" description="Polar residues" evidence="1">
    <location>
        <begin position="109"/>
        <end position="125"/>
    </location>
</feature>
<organism evidence="3 4">
    <name type="scientific">Blautia faecis</name>
    <dbReference type="NCBI Taxonomy" id="871665"/>
    <lineage>
        <taxon>Bacteria</taxon>
        <taxon>Bacillati</taxon>
        <taxon>Bacillota</taxon>
        <taxon>Clostridia</taxon>
        <taxon>Lachnospirales</taxon>
        <taxon>Lachnospiraceae</taxon>
        <taxon>Blautia</taxon>
    </lineage>
</organism>
<keyword evidence="2" id="KW-0472">Membrane</keyword>
<protein>
    <recommendedName>
        <fullName evidence="5">5-bromo-4-chloroindolyl phosphate hydrolysis protein</fullName>
    </recommendedName>
</protein>
<comment type="caution">
    <text evidence="3">The sequence shown here is derived from an EMBL/GenBank/DDBJ whole genome shotgun (WGS) entry which is preliminary data.</text>
</comment>
<dbReference type="InterPro" id="IPR018770">
    <property type="entry name" value="ChloroindolylP_hydrolase"/>
</dbReference>
<feature type="region of interest" description="Disordered" evidence="1">
    <location>
        <begin position="81"/>
        <end position="125"/>
    </location>
</feature>